<organism evidence="2 3">
    <name type="scientific">Aristolochia fimbriata</name>
    <name type="common">White veined hardy Dutchman's pipe vine</name>
    <dbReference type="NCBI Taxonomy" id="158543"/>
    <lineage>
        <taxon>Eukaryota</taxon>
        <taxon>Viridiplantae</taxon>
        <taxon>Streptophyta</taxon>
        <taxon>Embryophyta</taxon>
        <taxon>Tracheophyta</taxon>
        <taxon>Spermatophyta</taxon>
        <taxon>Magnoliopsida</taxon>
        <taxon>Magnoliidae</taxon>
        <taxon>Piperales</taxon>
        <taxon>Aristolochiaceae</taxon>
        <taxon>Aristolochia</taxon>
    </lineage>
</organism>
<accession>A0AAV7DVW9</accession>
<feature type="region of interest" description="Disordered" evidence="1">
    <location>
        <begin position="59"/>
        <end position="78"/>
    </location>
</feature>
<comment type="caution">
    <text evidence="2">The sequence shown here is derived from an EMBL/GenBank/DDBJ whole genome shotgun (WGS) entry which is preliminary data.</text>
</comment>
<evidence type="ECO:0000313" key="3">
    <source>
        <dbReference type="Proteomes" id="UP000825729"/>
    </source>
</evidence>
<dbReference type="EMBL" id="JAINDJ010000008">
    <property type="protein sequence ID" value="KAG9439631.1"/>
    <property type="molecule type" value="Genomic_DNA"/>
</dbReference>
<reference evidence="2 3" key="1">
    <citation type="submission" date="2021-07" db="EMBL/GenBank/DDBJ databases">
        <title>The Aristolochia fimbriata genome: insights into angiosperm evolution, floral development and chemical biosynthesis.</title>
        <authorList>
            <person name="Jiao Y."/>
        </authorList>
    </citation>
    <scope>NUCLEOTIDE SEQUENCE [LARGE SCALE GENOMIC DNA]</scope>
    <source>
        <strain evidence="2">IBCAS-2021</strain>
        <tissue evidence="2">Leaf</tissue>
    </source>
</reference>
<proteinExistence type="predicted"/>
<evidence type="ECO:0000256" key="1">
    <source>
        <dbReference type="SAM" id="MobiDB-lite"/>
    </source>
</evidence>
<sequence>MSDQPQQRRRPEPQEKRPESASDPSKLFGLVSHDELCDTITQQIQFIDEDDLFSISGTGCDTPKKQPQLSSSCEYQNV</sequence>
<evidence type="ECO:0000313" key="2">
    <source>
        <dbReference type="EMBL" id="KAG9439631.1"/>
    </source>
</evidence>
<protein>
    <submittedName>
        <fullName evidence="2">Uncharacterized protein</fullName>
    </submittedName>
</protein>
<dbReference type="Proteomes" id="UP000825729">
    <property type="component" value="Unassembled WGS sequence"/>
</dbReference>
<name>A0AAV7DVW9_ARIFI</name>
<dbReference type="AlphaFoldDB" id="A0AAV7DVW9"/>
<gene>
    <name evidence="2" type="ORF">H6P81_019796</name>
</gene>
<keyword evidence="3" id="KW-1185">Reference proteome</keyword>
<feature type="compositionally biased region" description="Basic and acidic residues" evidence="1">
    <location>
        <begin position="9"/>
        <end position="20"/>
    </location>
</feature>
<feature type="region of interest" description="Disordered" evidence="1">
    <location>
        <begin position="1"/>
        <end position="26"/>
    </location>
</feature>